<keyword evidence="3" id="KW-0479">Metal-binding</keyword>
<dbReference type="Pfam" id="PF05741">
    <property type="entry name" value="zf-nanos"/>
    <property type="match status" value="1"/>
</dbReference>
<dbReference type="GO" id="GO:0003723">
    <property type="term" value="F:RNA binding"/>
    <property type="evidence" value="ECO:0007669"/>
    <property type="project" value="UniProtKB-UniRule"/>
</dbReference>
<evidence type="ECO:0000256" key="3">
    <source>
        <dbReference type="ARBA" id="ARBA00022723"/>
    </source>
</evidence>
<organism evidence="10 11">
    <name type="scientific">Albula glossodonta</name>
    <name type="common">roundjaw bonefish</name>
    <dbReference type="NCBI Taxonomy" id="121402"/>
    <lineage>
        <taxon>Eukaryota</taxon>
        <taxon>Metazoa</taxon>
        <taxon>Chordata</taxon>
        <taxon>Craniata</taxon>
        <taxon>Vertebrata</taxon>
        <taxon>Euteleostomi</taxon>
        <taxon>Actinopterygii</taxon>
        <taxon>Neopterygii</taxon>
        <taxon>Teleostei</taxon>
        <taxon>Albuliformes</taxon>
        <taxon>Albulidae</taxon>
        <taxon>Albula</taxon>
    </lineage>
</organism>
<dbReference type="EMBL" id="JAFBMS010000089">
    <property type="protein sequence ID" value="KAG9337400.1"/>
    <property type="molecule type" value="Genomic_DNA"/>
</dbReference>
<keyword evidence="4 8" id="KW-0863">Zinc-finger</keyword>
<comment type="similarity">
    <text evidence="8">Belongs to the nanos family.</text>
</comment>
<reference evidence="10" key="1">
    <citation type="thesis" date="2021" institute="BYU ScholarsArchive" country="Provo, UT, USA">
        <title>Applications of and Algorithms for Genome Assembly and Genomic Analyses with an Emphasis on Marine Teleosts.</title>
        <authorList>
            <person name="Pickett B.D."/>
        </authorList>
    </citation>
    <scope>NUCLEOTIDE SEQUENCE</scope>
    <source>
        <strain evidence="10">HI-2016</strain>
    </source>
</reference>
<protein>
    <recommendedName>
        <fullName evidence="9">Nanos-type domain-containing protein</fullName>
    </recommendedName>
</protein>
<keyword evidence="7 8" id="KW-0694">RNA-binding</keyword>
<evidence type="ECO:0000256" key="4">
    <source>
        <dbReference type="ARBA" id="ARBA00022771"/>
    </source>
</evidence>
<gene>
    <name evidence="10" type="ORF">JZ751_028821</name>
</gene>
<evidence type="ECO:0000256" key="1">
    <source>
        <dbReference type="ARBA" id="ARBA00004496"/>
    </source>
</evidence>
<name>A0A8T2NDL4_9TELE</name>
<dbReference type="Proteomes" id="UP000824540">
    <property type="component" value="Unassembled WGS sequence"/>
</dbReference>
<keyword evidence="2" id="KW-0963">Cytoplasm</keyword>
<evidence type="ECO:0000256" key="2">
    <source>
        <dbReference type="ARBA" id="ARBA00022490"/>
    </source>
</evidence>
<dbReference type="Gene3D" id="4.10.60.30">
    <property type="entry name" value="Nanos, RNA-binding domain"/>
    <property type="match status" value="1"/>
</dbReference>
<proteinExistence type="inferred from homology"/>
<dbReference type="AlphaFoldDB" id="A0A8T2NDL4"/>
<feature type="domain" description="Nanos-type" evidence="9">
    <location>
        <begin position="117"/>
        <end position="162"/>
    </location>
</feature>
<keyword evidence="5" id="KW-0862">Zinc</keyword>
<evidence type="ECO:0000256" key="5">
    <source>
        <dbReference type="ARBA" id="ARBA00022833"/>
    </source>
</evidence>
<keyword evidence="11" id="KW-1185">Reference proteome</keyword>
<dbReference type="InterPro" id="IPR008705">
    <property type="entry name" value="Nanos/Xcar2"/>
</dbReference>
<dbReference type="GO" id="GO:0006417">
    <property type="term" value="P:regulation of translation"/>
    <property type="evidence" value="ECO:0007669"/>
    <property type="project" value="UniProtKB-UniRule"/>
</dbReference>
<evidence type="ECO:0000259" key="9">
    <source>
        <dbReference type="PROSITE" id="PS51522"/>
    </source>
</evidence>
<dbReference type="GO" id="GO:0008270">
    <property type="term" value="F:zinc ion binding"/>
    <property type="evidence" value="ECO:0007669"/>
    <property type="project" value="UniProtKB-KW"/>
</dbReference>
<dbReference type="InterPro" id="IPR038129">
    <property type="entry name" value="Nanos_sf"/>
</dbReference>
<dbReference type="GO" id="GO:0005737">
    <property type="term" value="C:cytoplasm"/>
    <property type="evidence" value="ECO:0007669"/>
    <property type="project" value="UniProtKB-SubCell"/>
</dbReference>
<comment type="caution">
    <text evidence="10">The sequence shown here is derived from an EMBL/GenBank/DDBJ whole genome shotgun (WGS) entry which is preliminary data.</text>
</comment>
<dbReference type="InterPro" id="IPR024161">
    <property type="entry name" value="Znf_nanos-typ"/>
</dbReference>
<comment type="subcellular location">
    <subcellularLocation>
        <location evidence="1">Cytoplasm</location>
    </subcellularLocation>
</comment>
<dbReference type="PANTHER" id="PTHR12887">
    <property type="entry name" value="NANOS PROTEIN"/>
    <property type="match status" value="1"/>
</dbReference>
<evidence type="ECO:0000256" key="6">
    <source>
        <dbReference type="ARBA" id="ARBA00022845"/>
    </source>
</evidence>
<dbReference type="OrthoDB" id="5864971at2759"/>
<accession>A0A8T2NDL4</accession>
<evidence type="ECO:0000313" key="11">
    <source>
        <dbReference type="Proteomes" id="UP000824540"/>
    </source>
</evidence>
<evidence type="ECO:0000256" key="8">
    <source>
        <dbReference type="PROSITE-ProRule" id="PRU00855"/>
    </source>
</evidence>
<sequence>MEPGKNEFQPWRDYMGLAGLVREMQSEKTTAEFRKSALVGQKGSEAGFDEQVYVTAECQHLEVKRACDRKSASKHVVHKNLEPTARLRPTLGAVGGPRVRKKASLSPAPEKLVQRPFCSFCKHNGELRDQAGDVVCPYLRQYVCPLCGATGARAHTKRFCPEVDSAYSSVYA</sequence>
<dbReference type="PROSITE" id="PS51522">
    <property type="entry name" value="ZF_NANOS"/>
    <property type="match status" value="1"/>
</dbReference>
<evidence type="ECO:0000313" key="10">
    <source>
        <dbReference type="EMBL" id="KAG9337400.1"/>
    </source>
</evidence>
<keyword evidence="6 8" id="KW-0810">Translation regulation</keyword>
<evidence type="ECO:0000256" key="7">
    <source>
        <dbReference type="ARBA" id="ARBA00022884"/>
    </source>
</evidence>